<evidence type="ECO:0000256" key="4">
    <source>
        <dbReference type="ARBA" id="ARBA00022786"/>
    </source>
</evidence>
<dbReference type="Pfam" id="PF00179">
    <property type="entry name" value="UQ_con"/>
    <property type="match status" value="1"/>
</dbReference>
<dbReference type="AlphaFoldDB" id="A0A0F7ZLP4"/>
<evidence type="ECO:0000256" key="6">
    <source>
        <dbReference type="SAM" id="MobiDB-lite"/>
    </source>
</evidence>
<dbReference type="GO" id="GO:0061631">
    <property type="term" value="F:ubiquitin conjugating enzyme activity"/>
    <property type="evidence" value="ECO:0007669"/>
    <property type="project" value="UniProtKB-EC"/>
</dbReference>
<feature type="region of interest" description="Disordered" evidence="6">
    <location>
        <begin position="1"/>
        <end position="20"/>
    </location>
</feature>
<keyword evidence="5" id="KW-0067">ATP-binding</keyword>
<evidence type="ECO:0000256" key="2">
    <source>
        <dbReference type="ARBA" id="ARBA00022679"/>
    </source>
</evidence>
<evidence type="ECO:0000256" key="5">
    <source>
        <dbReference type="ARBA" id="ARBA00022840"/>
    </source>
</evidence>
<evidence type="ECO:0000259" key="7">
    <source>
        <dbReference type="PROSITE" id="PS50127"/>
    </source>
</evidence>
<name>A0A0F7ZLP4_9HYPO</name>
<feature type="domain" description="UBC core" evidence="7">
    <location>
        <begin position="1"/>
        <end position="151"/>
    </location>
</feature>
<reference evidence="8 9" key="1">
    <citation type="journal article" date="2014" name="Genome Biol. Evol.">
        <title>Comparative genomics and transcriptomics analyses reveal divergent lifestyle features of nematode endoparasitic fungus Hirsutella minnesotensis.</title>
        <authorList>
            <person name="Lai Y."/>
            <person name="Liu K."/>
            <person name="Zhang X."/>
            <person name="Zhang X."/>
            <person name="Li K."/>
            <person name="Wang N."/>
            <person name="Shu C."/>
            <person name="Wu Y."/>
            <person name="Wang C."/>
            <person name="Bushley K.E."/>
            <person name="Xiang M."/>
            <person name="Liu X."/>
        </authorList>
    </citation>
    <scope>NUCLEOTIDE SEQUENCE [LARGE SCALE GENOMIC DNA]</scope>
    <source>
        <strain evidence="8 9">3608</strain>
    </source>
</reference>
<dbReference type="FunFam" id="3.10.110.10:FF:000060">
    <property type="entry name" value="Ubiquitin conjugating enzyme (UbcB)"/>
    <property type="match status" value="1"/>
</dbReference>
<dbReference type="InterPro" id="IPR000608">
    <property type="entry name" value="UBC"/>
</dbReference>
<keyword evidence="3" id="KW-0547">Nucleotide-binding</keyword>
<dbReference type="SMART" id="SM00212">
    <property type="entry name" value="UBCc"/>
    <property type="match status" value="1"/>
</dbReference>
<dbReference type="Gene3D" id="3.10.110.10">
    <property type="entry name" value="Ubiquitin Conjugating Enzyme"/>
    <property type="match status" value="1"/>
</dbReference>
<dbReference type="PANTHER" id="PTHR24067">
    <property type="entry name" value="UBIQUITIN-CONJUGATING ENZYME E2"/>
    <property type="match status" value="1"/>
</dbReference>
<evidence type="ECO:0000313" key="8">
    <source>
        <dbReference type="EMBL" id="KJZ71315.1"/>
    </source>
</evidence>
<dbReference type="InterPro" id="IPR050113">
    <property type="entry name" value="Ub_conjugating_enzyme"/>
</dbReference>
<dbReference type="EC" id="2.3.2.23" evidence="1"/>
<dbReference type="InterPro" id="IPR016135">
    <property type="entry name" value="UBQ-conjugating_enzyme/RWD"/>
</dbReference>
<evidence type="ECO:0000313" key="9">
    <source>
        <dbReference type="Proteomes" id="UP000054481"/>
    </source>
</evidence>
<proteinExistence type="predicted"/>
<evidence type="ECO:0000256" key="1">
    <source>
        <dbReference type="ARBA" id="ARBA00012486"/>
    </source>
</evidence>
<evidence type="ECO:0000256" key="3">
    <source>
        <dbReference type="ARBA" id="ARBA00022741"/>
    </source>
</evidence>
<sequence length="159" mass="17796">MSSKRIAKEFAEASQSPPAGFSIALPESQSIHTWHVTISPPAPSPYHPGRFALLLTLPADYPFKPPAVRFLTRIYHPNVTDDELGSVCLAVLKPDQWKPSTKVVAVLEAVANLLREPQPDDPLEDRIAHEFRADRAAFDRHAREHVERYARGEPVFPQS</sequence>
<gene>
    <name evidence="8" type="ORF">HIM_09289</name>
</gene>
<accession>A0A0F7ZLP4</accession>
<keyword evidence="9" id="KW-1185">Reference proteome</keyword>
<organism evidence="8 9">
    <name type="scientific">Hirsutella minnesotensis 3608</name>
    <dbReference type="NCBI Taxonomy" id="1043627"/>
    <lineage>
        <taxon>Eukaryota</taxon>
        <taxon>Fungi</taxon>
        <taxon>Dikarya</taxon>
        <taxon>Ascomycota</taxon>
        <taxon>Pezizomycotina</taxon>
        <taxon>Sordariomycetes</taxon>
        <taxon>Hypocreomycetidae</taxon>
        <taxon>Hypocreales</taxon>
        <taxon>Ophiocordycipitaceae</taxon>
        <taxon>Hirsutella</taxon>
    </lineage>
</organism>
<dbReference type="SUPFAM" id="SSF54495">
    <property type="entry name" value="UBC-like"/>
    <property type="match status" value="1"/>
</dbReference>
<dbReference type="EMBL" id="KQ030579">
    <property type="protein sequence ID" value="KJZ71315.1"/>
    <property type="molecule type" value="Genomic_DNA"/>
</dbReference>
<keyword evidence="2" id="KW-0808">Transferase</keyword>
<dbReference type="GO" id="GO:0005524">
    <property type="term" value="F:ATP binding"/>
    <property type="evidence" value="ECO:0007669"/>
    <property type="project" value="UniProtKB-KW"/>
</dbReference>
<dbReference type="Proteomes" id="UP000054481">
    <property type="component" value="Unassembled WGS sequence"/>
</dbReference>
<dbReference type="PROSITE" id="PS50127">
    <property type="entry name" value="UBC_2"/>
    <property type="match status" value="1"/>
</dbReference>
<keyword evidence="4" id="KW-0833">Ubl conjugation pathway</keyword>
<dbReference type="OrthoDB" id="9978460at2759"/>
<feature type="compositionally biased region" description="Basic and acidic residues" evidence="6">
    <location>
        <begin position="1"/>
        <end position="11"/>
    </location>
</feature>
<protein>
    <recommendedName>
        <fullName evidence="1">E2 ubiquitin-conjugating enzyme</fullName>
        <ecNumber evidence="1">2.3.2.23</ecNumber>
    </recommendedName>
</protein>